<keyword evidence="2" id="KW-1185">Reference proteome</keyword>
<protein>
    <submittedName>
        <fullName evidence="1">Uncharacterized protein</fullName>
    </submittedName>
</protein>
<gene>
    <name evidence="1" type="ORF">C8F04DRAFT_1319393</name>
</gene>
<proteinExistence type="predicted"/>
<comment type="caution">
    <text evidence="1">The sequence shown here is derived from an EMBL/GenBank/DDBJ whole genome shotgun (WGS) entry which is preliminary data.</text>
</comment>
<organism evidence="1 2">
    <name type="scientific">Mycena alexandri</name>
    <dbReference type="NCBI Taxonomy" id="1745969"/>
    <lineage>
        <taxon>Eukaryota</taxon>
        <taxon>Fungi</taxon>
        <taxon>Dikarya</taxon>
        <taxon>Basidiomycota</taxon>
        <taxon>Agaricomycotina</taxon>
        <taxon>Agaricomycetes</taxon>
        <taxon>Agaricomycetidae</taxon>
        <taxon>Agaricales</taxon>
        <taxon>Marasmiineae</taxon>
        <taxon>Mycenaceae</taxon>
        <taxon>Mycena</taxon>
    </lineage>
</organism>
<dbReference type="EMBL" id="JARJCM010000273">
    <property type="protein sequence ID" value="KAJ7020122.1"/>
    <property type="molecule type" value="Genomic_DNA"/>
</dbReference>
<accession>A0AAD6WP74</accession>
<name>A0AAD6WP74_9AGAR</name>
<sequence>MDATQSGYSDAGSRAPSSEFMTHLMSRMRSVHHFDAAKTLRVRAATALRLCPRAPALVRASEKRHIHVSIPPRPRPPFILERRLTHPQLVSYKHTTSRSRLLSAGAPEWKRLKRVGRRSDWLSDSLDLSISHAGNPSSPPATLSPPDGGRALFCGDGGVDLRADDGTLSFSPRIASLPCLPRALAGACSSHRPHTDTLPAAYLDSRAAPGAAPPTCVQLASMTAALRPRFRWDGYGYELARARSLSHPYRTRARSLSRAYFVVRAPSHVCAPSHVRARLLATVPPPISPRSLGTRA</sequence>
<dbReference type="Proteomes" id="UP001218188">
    <property type="component" value="Unassembled WGS sequence"/>
</dbReference>
<evidence type="ECO:0000313" key="1">
    <source>
        <dbReference type="EMBL" id="KAJ7020122.1"/>
    </source>
</evidence>
<dbReference type="AlphaFoldDB" id="A0AAD6WP74"/>
<evidence type="ECO:0000313" key="2">
    <source>
        <dbReference type="Proteomes" id="UP001218188"/>
    </source>
</evidence>
<reference evidence="1" key="1">
    <citation type="submission" date="2023-03" db="EMBL/GenBank/DDBJ databases">
        <title>Massive genome expansion in bonnet fungi (Mycena s.s.) driven by repeated elements and novel gene families across ecological guilds.</title>
        <authorList>
            <consortium name="Lawrence Berkeley National Laboratory"/>
            <person name="Harder C.B."/>
            <person name="Miyauchi S."/>
            <person name="Viragh M."/>
            <person name="Kuo A."/>
            <person name="Thoen E."/>
            <person name="Andreopoulos B."/>
            <person name="Lu D."/>
            <person name="Skrede I."/>
            <person name="Drula E."/>
            <person name="Henrissat B."/>
            <person name="Morin E."/>
            <person name="Kohler A."/>
            <person name="Barry K."/>
            <person name="LaButti K."/>
            <person name="Morin E."/>
            <person name="Salamov A."/>
            <person name="Lipzen A."/>
            <person name="Mereny Z."/>
            <person name="Hegedus B."/>
            <person name="Baldrian P."/>
            <person name="Stursova M."/>
            <person name="Weitz H."/>
            <person name="Taylor A."/>
            <person name="Grigoriev I.V."/>
            <person name="Nagy L.G."/>
            <person name="Martin F."/>
            <person name="Kauserud H."/>
        </authorList>
    </citation>
    <scope>NUCLEOTIDE SEQUENCE</scope>
    <source>
        <strain evidence="1">CBHHK200</strain>
    </source>
</reference>